<evidence type="ECO:0000313" key="11">
    <source>
        <dbReference type="EMBL" id="HCT57771.1"/>
    </source>
</evidence>
<dbReference type="SUPFAM" id="SSF52980">
    <property type="entry name" value="Restriction endonuclease-like"/>
    <property type="match status" value="1"/>
</dbReference>
<protein>
    <submittedName>
        <fullName evidence="11">Exonuclease V subunit gamma</fullName>
    </submittedName>
</protein>
<dbReference type="GO" id="GO:0005524">
    <property type="term" value="F:ATP binding"/>
    <property type="evidence" value="ECO:0007669"/>
    <property type="project" value="UniProtKB-KW"/>
</dbReference>
<comment type="caution">
    <text evidence="11">The sequence shown here is derived from an EMBL/GenBank/DDBJ whole genome shotgun (WGS) entry which is preliminary data.</text>
</comment>
<keyword evidence="6 11" id="KW-0269">Exonuclease</keyword>
<accession>A0A3D4V9I3</accession>
<evidence type="ECO:0000256" key="2">
    <source>
        <dbReference type="ARBA" id="ARBA00022741"/>
    </source>
</evidence>
<reference evidence="11 12" key="1">
    <citation type="journal article" date="2018" name="Nat. Biotechnol.">
        <title>A standardized bacterial taxonomy based on genome phylogeny substantially revises the tree of life.</title>
        <authorList>
            <person name="Parks D.H."/>
            <person name="Chuvochina M."/>
            <person name="Waite D.W."/>
            <person name="Rinke C."/>
            <person name="Skarshewski A."/>
            <person name="Chaumeil P.A."/>
            <person name="Hugenholtz P."/>
        </authorList>
    </citation>
    <scope>NUCLEOTIDE SEQUENCE [LARGE SCALE GENOMIC DNA]</scope>
    <source>
        <strain evidence="11">UBA8844</strain>
    </source>
</reference>
<keyword evidence="5" id="KW-0347">Helicase</keyword>
<dbReference type="Gene3D" id="1.10.10.990">
    <property type="match status" value="1"/>
</dbReference>
<dbReference type="InterPro" id="IPR013986">
    <property type="entry name" value="DExx_box_DNA_helicase_dom_sf"/>
</dbReference>
<evidence type="ECO:0000313" key="12">
    <source>
        <dbReference type="Proteomes" id="UP000264071"/>
    </source>
</evidence>
<evidence type="ECO:0000256" key="7">
    <source>
        <dbReference type="ARBA" id="ARBA00022840"/>
    </source>
</evidence>
<dbReference type="AlphaFoldDB" id="A0A3D4V9I3"/>
<dbReference type="InterPro" id="IPR027417">
    <property type="entry name" value="P-loop_NTPase"/>
</dbReference>
<dbReference type="InterPro" id="IPR006697">
    <property type="entry name" value="RecC"/>
</dbReference>
<keyword evidence="8" id="KW-0238">DNA-binding</keyword>
<dbReference type="PIRSF" id="PIRSF000980">
    <property type="entry name" value="RecC"/>
    <property type="match status" value="1"/>
</dbReference>
<evidence type="ECO:0000256" key="1">
    <source>
        <dbReference type="ARBA" id="ARBA00022722"/>
    </source>
</evidence>
<dbReference type="GO" id="GO:0008854">
    <property type="term" value="F:exodeoxyribonuclease V activity"/>
    <property type="evidence" value="ECO:0007669"/>
    <property type="project" value="InterPro"/>
</dbReference>
<evidence type="ECO:0000256" key="5">
    <source>
        <dbReference type="ARBA" id="ARBA00022806"/>
    </source>
</evidence>
<dbReference type="GO" id="GO:0003677">
    <property type="term" value="F:DNA binding"/>
    <property type="evidence" value="ECO:0007669"/>
    <property type="project" value="UniProtKB-KW"/>
</dbReference>
<dbReference type="GO" id="GO:0006310">
    <property type="term" value="P:DNA recombination"/>
    <property type="evidence" value="ECO:0007669"/>
    <property type="project" value="TreeGrafter"/>
</dbReference>
<proteinExistence type="inferred from homology"/>
<dbReference type="PANTHER" id="PTHR30591:SF1">
    <property type="entry name" value="RECBCD ENZYME SUBUNIT RECC"/>
    <property type="match status" value="1"/>
</dbReference>
<dbReference type="Gene3D" id="3.40.50.10930">
    <property type="match status" value="1"/>
</dbReference>
<organism evidence="11 12">
    <name type="scientific">Gemmatimonas aurantiaca</name>
    <dbReference type="NCBI Taxonomy" id="173480"/>
    <lineage>
        <taxon>Bacteria</taxon>
        <taxon>Pseudomonadati</taxon>
        <taxon>Gemmatimonadota</taxon>
        <taxon>Gemmatimonadia</taxon>
        <taxon>Gemmatimonadales</taxon>
        <taxon>Gemmatimonadaceae</taxon>
        <taxon>Gemmatimonas</taxon>
    </lineage>
</organism>
<dbReference type="SUPFAM" id="SSF52540">
    <property type="entry name" value="P-loop containing nucleoside triphosphate hydrolases"/>
    <property type="match status" value="2"/>
</dbReference>
<dbReference type="Pfam" id="PF04257">
    <property type="entry name" value="Exonuc_V_gamma"/>
    <property type="match status" value="1"/>
</dbReference>
<dbReference type="EMBL" id="DPIY01000010">
    <property type="protein sequence ID" value="HCT57771.1"/>
    <property type="molecule type" value="Genomic_DNA"/>
</dbReference>
<name>A0A3D4V9I3_9BACT</name>
<evidence type="ECO:0000256" key="6">
    <source>
        <dbReference type="ARBA" id="ARBA00022839"/>
    </source>
</evidence>
<dbReference type="GO" id="GO:0009338">
    <property type="term" value="C:exodeoxyribonuclease V complex"/>
    <property type="evidence" value="ECO:0007669"/>
    <property type="project" value="InterPro"/>
</dbReference>
<keyword evidence="9" id="KW-0234">DNA repair</keyword>
<dbReference type="Gene3D" id="3.40.50.300">
    <property type="entry name" value="P-loop containing nucleotide triphosphate hydrolases"/>
    <property type="match status" value="2"/>
</dbReference>
<dbReference type="InterPro" id="IPR041500">
    <property type="entry name" value="RecC_C"/>
</dbReference>
<evidence type="ECO:0000256" key="3">
    <source>
        <dbReference type="ARBA" id="ARBA00022763"/>
    </source>
</evidence>
<dbReference type="GO" id="GO:0004386">
    <property type="term" value="F:helicase activity"/>
    <property type="evidence" value="ECO:0007669"/>
    <property type="project" value="UniProtKB-KW"/>
</dbReference>
<evidence type="ECO:0000256" key="9">
    <source>
        <dbReference type="ARBA" id="ARBA00023204"/>
    </source>
</evidence>
<evidence type="ECO:0000256" key="4">
    <source>
        <dbReference type="ARBA" id="ARBA00022801"/>
    </source>
</evidence>
<dbReference type="CDD" id="cd22353">
    <property type="entry name" value="RecC_C-like"/>
    <property type="match status" value="1"/>
</dbReference>
<sequence length="1101" mass="121737">METPGLQVVTGDSPHALLAELDRTLTTWPLSPFDDDIVVVQSLGMERWVRQQLARRRGCAASLQLPFPAAFCRKLAESLAGIGGPGNETDAPTLDKRFEEEALTWRLFALLSDEDMLADAVYAPLRAFLEQADPAKRYGLARRVSARFDEYRLYRPDMLLAWEAGGHASVEGPFDTAAENPHAAWQCALWQQVLQGERPMHFARWFLHTIERLEQAAIRPVGLPDRLSVFGISTLPPLFVRLLKAVSRFAAVRFFVLVPADPQLVGRSPNPLTAQFGHASQELLTLLGANEPGGSRHVQAAMPAEDSVLHHLQRALRGSELTPTACLVSPTDRSVSVHICHSPLREMEVLRDQLLDAFAVNPALRPHDVLVMVPDVELYAPLAEVVFGGAMSESRPRIPFRVADRALARESAPLQALELLLQLVSSRLGVSDVLHLLSVPSVRRRVGVTPAQVEQLTGWVQQAGIRWGWDADDRVSRFGVPSFVENSWRLGLDRLMAGYAMGPVDVLVEGHVPVAGDLVGDAELLGVFVRWVDDLERHLMRLREARPLSTWSTVLAEVFAWAVVPEGSAEQATMAQIAEAMQALREPSGAPRQRRLREAHDVEDPEVAFEVVRDWILAALDSDDHATGFLTGGLTICAMKPMRAIPHRVIAMLGLDDRSYPRRERRPAFDLIGSARRVGDRDPRTDDRQLVLDTLLCAEDRLHLSYVGRSETNNAEIAPSIVVAELLQYLQRMVHTVDKAPHPLLRVEHRLQPFSTAYFVPTATDTALFSFDDVLAASVRDVTERRKAPPFVARAVTPLHTEGVIALDDLMLAWSNPSQLHAERTLHLSLRDHRDALDDVEPTVVDALLRTRLQQRLLNEVLHGAGERGATARLSASGELPPGPLGAAWQQRLAQQVDPLLQRVGQPRFLEPLTVDLRGHGWQLVGRLDYQHAEEQWRVRAATLKPRDVVRGWIAHLARQAMGVGGTTRVMALDQELRFAPQADAMVLLEALVQGYQRMLAEPMPYFLAAAVAYRKAIATASSGRGAAKPPLEAARAKFAPGGDYGEGDLDDPYVALLWRERDPFAHHADAFVALVDAFWEPLEAAQTVHAASDVTGASVR</sequence>
<dbReference type="HAMAP" id="MF_01486">
    <property type="entry name" value="RecC"/>
    <property type="match status" value="1"/>
</dbReference>
<dbReference type="PANTHER" id="PTHR30591">
    <property type="entry name" value="RECBCD ENZYME SUBUNIT RECC"/>
    <property type="match status" value="1"/>
</dbReference>
<dbReference type="InterPro" id="IPR011335">
    <property type="entry name" value="Restrct_endonuc-II-like"/>
</dbReference>
<keyword evidence="7" id="KW-0067">ATP-binding</keyword>
<dbReference type="GO" id="GO:0006281">
    <property type="term" value="P:DNA repair"/>
    <property type="evidence" value="ECO:0007669"/>
    <property type="project" value="UniProtKB-KW"/>
</dbReference>
<keyword evidence="2" id="KW-0547">Nucleotide-binding</keyword>
<dbReference type="Proteomes" id="UP000264071">
    <property type="component" value="Unassembled WGS sequence"/>
</dbReference>
<keyword evidence="1" id="KW-0540">Nuclease</keyword>
<evidence type="ECO:0000259" key="10">
    <source>
        <dbReference type="Pfam" id="PF17946"/>
    </source>
</evidence>
<dbReference type="OMA" id="SFDLMQY"/>
<feature type="domain" description="RecC C-terminal" evidence="10">
    <location>
        <begin position="804"/>
        <end position="1018"/>
    </location>
</feature>
<keyword evidence="3" id="KW-0227">DNA damage</keyword>
<evidence type="ECO:0000256" key="8">
    <source>
        <dbReference type="ARBA" id="ARBA00023125"/>
    </source>
</evidence>
<dbReference type="Pfam" id="PF17946">
    <property type="entry name" value="RecC_C"/>
    <property type="match status" value="1"/>
</dbReference>
<keyword evidence="4" id="KW-0378">Hydrolase</keyword>
<gene>
    <name evidence="11" type="ORF">DGD08_11275</name>
</gene>
<dbReference type="Gene3D" id="1.10.10.160">
    <property type="match status" value="1"/>
</dbReference>